<feature type="transmembrane region" description="Helical" evidence="8">
    <location>
        <begin position="62"/>
        <end position="81"/>
    </location>
</feature>
<dbReference type="InterPro" id="IPR040236">
    <property type="entry name" value="TMEM198"/>
</dbReference>
<feature type="compositionally biased region" description="Polar residues" evidence="7">
    <location>
        <begin position="193"/>
        <end position="202"/>
    </location>
</feature>
<dbReference type="PANTHER" id="PTHR31247">
    <property type="entry name" value="TRANSMEMBRANE PROTEIN 198 FAMILY MEMBER"/>
    <property type="match status" value="1"/>
</dbReference>
<feature type="domain" description="TM7S3/TM198-like" evidence="9">
    <location>
        <begin position="42"/>
        <end position="120"/>
    </location>
</feature>
<keyword evidence="4 8" id="KW-1133">Transmembrane helix</keyword>
<accession>A0A643CGB4</accession>
<dbReference type="OrthoDB" id="115781at2759"/>
<evidence type="ECO:0000256" key="7">
    <source>
        <dbReference type="SAM" id="MobiDB-lite"/>
    </source>
</evidence>
<comment type="caution">
    <text evidence="10">The sequence shown here is derived from an EMBL/GenBank/DDBJ whole genome shotgun (WGS) entry which is preliminary data.</text>
</comment>
<dbReference type="InterPro" id="IPR025256">
    <property type="entry name" value="TM7S3/TM198-like_dom"/>
</dbReference>
<dbReference type="EMBL" id="SGJD01001577">
    <property type="protein sequence ID" value="KAB0399287.1"/>
    <property type="molecule type" value="Genomic_DNA"/>
</dbReference>
<dbReference type="GO" id="GO:0090263">
    <property type="term" value="P:positive regulation of canonical Wnt signaling pathway"/>
    <property type="evidence" value="ECO:0007669"/>
    <property type="project" value="TreeGrafter"/>
</dbReference>
<reference evidence="10 11" key="1">
    <citation type="journal article" date="2019" name="PLoS ONE">
        <title>Genomic analyses reveal an absence of contemporary introgressive admixture between fin whales and blue whales, despite known hybrids.</title>
        <authorList>
            <person name="Westbury M.V."/>
            <person name="Petersen B."/>
            <person name="Lorenzen E.D."/>
        </authorList>
    </citation>
    <scope>NUCLEOTIDE SEQUENCE [LARGE SCALE GENOMIC DNA]</scope>
    <source>
        <strain evidence="10">FinWhale-01</strain>
    </source>
</reference>
<evidence type="ECO:0000259" key="9">
    <source>
        <dbReference type="Pfam" id="PF13886"/>
    </source>
</evidence>
<comment type="subcellular location">
    <subcellularLocation>
        <location evidence="1">Membrane</location>
        <topology evidence="1">Multi-pass membrane protein</topology>
    </subcellularLocation>
</comment>
<evidence type="ECO:0000256" key="3">
    <source>
        <dbReference type="ARBA" id="ARBA00022692"/>
    </source>
</evidence>
<proteinExistence type="inferred from homology"/>
<evidence type="ECO:0000256" key="6">
    <source>
        <dbReference type="ARBA" id="ARBA00049737"/>
    </source>
</evidence>
<feature type="transmembrane region" description="Helical" evidence="8">
    <location>
        <begin position="36"/>
        <end position="55"/>
    </location>
</feature>
<feature type="compositionally biased region" description="Pro residues" evidence="7">
    <location>
        <begin position="146"/>
        <end position="163"/>
    </location>
</feature>
<keyword evidence="3 8" id="KW-0812">Transmembrane</keyword>
<gene>
    <name evidence="10" type="ORF">E2I00_003104</name>
</gene>
<dbReference type="AlphaFoldDB" id="A0A643CGB4"/>
<evidence type="ECO:0000256" key="4">
    <source>
        <dbReference type="ARBA" id="ARBA00022989"/>
    </source>
</evidence>
<feature type="region of interest" description="Disordered" evidence="7">
    <location>
        <begin position="131"/>
        <end position="177"/>
    </location>
</feature>
<dbReference type="Pfam" id="PF13886">
    <property type="entry name" value="TM7S3_TM198"/>
    <property type="match status" value="1"/>
</dbReference>
<evidence type="ECO:0000256" key="2">
    <source>
        <dbReference type="ARBA" id="ARBA00006244"/>
    </source>
</evidence>
<evidence type="ECO:0000256" key="8">
    <source>
        <dbReference type="SAM" id="Phobius"/>
    </source>
</evidence>
<evidence type="ECO:0000256" key="5">
    <source>
        <dbReference type="ARBA" id="ARBA00023136"/>
    </source>
</evidence>
<feature type="region of interest" description="Disordered" evidence="7">
    <location>
        <begin position="191"/>
        <end position="227"/>
    </location>
</feature>
<feature type="transmembrane region" description="Helical" evidence="8">
    <location>
        <begin position="93"/>
        <end position="120"/>
    </location>
</feature>
<organism evidence="10 11">
    <name type="scientific">Balaenoptera physalus</name>
    <name type="common">Fin whale</name>
    <name type="synonym">Balaena physalus</name>
    <dbReference type="NCBI Taxonomy" id="9770"/>
    <lineage>
        <taxon>Eukaryota</taxon>
        <taxon>Metazoa</taxon>
        <taxon>Chordata</taxon>
        <taxon>Craniata</taxon>
        <taxon>Vertebrata</taxon>
        <taxon>Euteleostomi</taxon>
        <taxon>Mammalia</taxon>
        <taxon>Eutheria</taxon>
        <taxon>Laurasiatheria</taxon>
        <taxon>Artiodactyla</taxon>
        <taxon>Whippomorpha</taxon>
        <taxon>Cetacea</taxon>
        <taxon>Mysticeti</taxon>
        <taxon>Balaenopteridae</taxon>
        <taxon>Balaenoptera</taxon>
    </lineage>
</organism>
<keyword evidence="11" id="KW-1185">Reference proteome</keyword>
<dbReference type="GO" id="GO:0031410">
    <property type="term" value="C:cytoplasmic vesicle"/>
    <property type="evidence" value="ECO:0007669"/>
    <property type="project" value="TreeGrafter"/>
</dbReference>
<evidence type="ECO:0000313" key="10">
    <source>
        <dbReference type="EMBL" id="KAB0399287.1"/>
    </source>
</evidence>
<name>A0A643CGB4_BALPH</name>
<evidence type="ECO:0000313" key="11">
    <source>
        <dbReference type="Proteomes" id="UP000437017"/>
    </source>
</evidence>
<sequence length="227" mass="25368">MPGTAATLRFQLLPPEPDDAFWGAPCEQPLERRYQALPALVCIMCCLFGVVYCFFGYRCFKAVLFLTGLLFGSVVIFLLCYRERVLETQLSAGASAGIALGIGLLCGLVAMLVRSVGLFLRRRVQLMRIRQQEERKEKRRKKRPPRPPPRGPRAPPRPGPPDPAYRRRPVPVKRFNGDVLSPSYIQSFRDRQTGSSLSSFMASPTDADYEYGSRGPLTACSGPPMRV</sequence>
<protein>
    <recommendedName>
        <fullName evidence="6">Transmembrane protein 198</fullName>
    </recommendedName>
</protein>
<dbReference type="PANTHER" id="PTHR31247:SF7">
    <property type="entry name" value="TRANSMEMBRANE PROTEIN 198"/>
    <property type="match status" value="1"/>
</dbReference>
<dbReference type="GO" id="GO:0005886">
    <property type="term" value="C:plasma membrane"/>
    <property type="evidence" value="ECO:0007669"/>
    <property type="project" value="TreeGrafter"/>
</dbReference>
<evidence type="ECO:0000256" key="1">
    <source>
        <dbReference type="ARBA" id="ARBA00004141"/>
    </source>
</evidence>
<keyword evidence="5 8" id="KW-0472">Membrane</keyword>
<comment type="similarity">
    <text evidence="2">Belongs to the TMEM198 family.</text>
</comment>
<dbReference type="Proteomes" id="UP000437017">
    <property type="component" value="Unassembled WGS sequence"/>
</dbReference>